<protein>
    <submittedName>
        <fullName evidence="2">Uncharacterized protein</fullName>
    </submittedName>
</protein>
<reference evidence="3" key="1">
    <citation type="submission" date="2020-01" db="EMBL/GenBank/DDBJ databases">
        <title>'Steroidobacter agaridevorans' sp. nov., agar-degrading bacteria isolated from rhizosphere soils.</title>
        <authorList>
            <person name="Ikenaga M."/>
            <person name="Kataoka M."/>
            <person name="Murouchi A."/>
            <person name="Katsuragi S."/>
            <person name="Sakai M."/>
        </authorList>
    </citation>
    <scope>NUCLEOTIDE SEQUENCE [LARGE SCALE GENOMIC DNA]</scope>
    <source>
        <strain evidence="3">YU21-B</strain>
    </source>
</reference>
<gene>
    <name evidence="2" type="ORF">GCM10011487_04950</name>
</gene>
<name>A0A829Y6A3_9GAMM</name>
<accession>A0A829Y6A3</accession>
<proteinExistence type="predicted"/>
<feature type="region of interest" description="Disordered" evidence="1">
    <location>
        <begin position="37"/>
        <end position="81"/>
    </location>
</feature>
<organism evidence="2 3">
    <name type="scientific">Steroidobacter agaridevorans</name>
    <dbReference type="NCBI Taxonomy" id="2695856"/>
    <lineage>
        <taxon>Bacteria</taxon>
        <taxon>Pseudomonadati</taxon>
        <taxon>Pseudomonadota</taxon>
        <taxon>Gammaproteobacteria</taxon>
        <taxon>Steroidobacterales</taxon>
        <taxon>Steroidobacteraceae</taxon>
        <taxon>Steroidobacter</taxon>
    </lineage>
</organism>
<comment type="caution">
    <text evidence="2">The sequence shown here is derived from an EMBL/GenBank/DDBJ whole genome shotgun (WGS) entry which is preliminary data.</text>
</comment>
<feature type="compositionally biased region" description="Basic and acidic residues" evidence="1">
    <location>
        <begin position="42"/>
        <end position="63"/>
    </location>
</feature>
<evidence type="ECO:0000313" key="3">
    <source>
        <dbReference type="Proteomes" id="UP000445000"/>
    </source>
</evidence>
<dbReference type="EMBL" id="BLJN01000001">
    <property type="protein sequence ID" value="GFE78495.1"/>
    <property type="molecule type" value="Genomic_DNA"/>
</dbReference>
<evidence type="ECO:0000256" key="1">
    <source>
        <dbReference type="SAM" id="MobiDB-lite"/>
    </source>
</evidence>
<evidence type="ECO:0000313" key="2">
    <source>
        <dbReference type="EMBL" id="GFE78495.1"/>
    </source>
</evidence>
<sequence length="98" mass="10253">MIGSGAAFQIDDAGKLTGRNMNDLEPRLSGTLIQALPGRSAAAKEQHGEHGIKGNPDVHEMRLRPASQRKSTTGGTVRPAIGVRACTYGPLQSSESDG</sequence>
<keyword evidence="3" id="KW-1185">Reference proteome</keyword>
<dbReference type="Proteomes" id="UP000445000">
    <property type="component" value="Unassembled WGS sequence"/>
</dbReference>
<dbReference type="AlphaFoldDB" id="A0A829Y6A3"/>